<dbReference type="Pfam" id="PF05225">
    <property type="entry name" value="HTH_psq"/>
    <property type="match status" value="1"/>
</dbReference>
<dbReference type="AlphaFoldDB" id="A0A9D3YYH4"/>
<keyword evidence="3" id="KW-1185">Reference proteome</keyword>
<dbReference type="GO" id="GO:0003677">
    <property type="term" value="F:DNA binding"/>
    <property type="evidence" value="ECO:0007669"/>
    <property type="project" value="InterPro"/>
</dbReference>
<dbReference type="Gene3D" id="1.10.10.60">
    <property type="entry name" value="Homeodomain-like"/>
    <property type="match status" value="1"/>
</dbReference>
<name>A0A9D3YYH4_DREPO</name>
<feature type="domain" description="HTH psq-type" evidence="1">
    <location>
        <begin position="5"/>
        <end position="29"/>
    </location>
</feature>
<reference evidence="2" key="1">
    <citation type="journal article" date="2019" name="bioRxiv">
        <title>The Genome of the Zebra Mussel, Dreissena polymorpha: A Resource for Invasive Species Research.</title>
        <authorList>
            <person name="McCartney M.A."/>
            <person name="Auch B."/>
            <person name="Kono T."/>
            <person name="Mallez S."/>
            <person name="Zhang Y."/>
            <person name="Obille A."/>
            <person name="Becker A."/>
            <person name="Abrahante J.E."/>
            <person name="Garbe J."/>
            <person name="Badalamenti J.P."/>
            <person name="Herman A."/>
            <person name="Mangelson H."/>
            <person name="Liachko I."/>
            <person name="Sullivan S."/>
            <person name="Sone E.D."/>
            <person name="Koren S."/>
            <person name="Silverstein K.A.T."/>
            <person name="Beckman K.B."/>
            <person name="Gohl D.M."/>
        </authorList>
    </citation>
    <scope>NUCLEOTIDE SEQUENCE</scope>
    <source>
        <strain evidence="2">Duluth1</strain>
        <tissue evidence="2">Whole animal</tissue>
    </source>
</reference>
<sequence>MRNHMSVQRAATSYGVPVTTLKDRVHGNFPLDNVQSGRTQLFSKDQKIMLVRHLNSMAEVCYGYSRQKLLTWHLTMRSTLASEIKITLSHPDGYSNC</sequence>
<gene>
    <name evidence="2" type="ORF">DPMN_066189</name>
</gene>
<organism evidence="2 3">
    <name type="scientific">Dreissena polymorpha</name>
    <name type="common">Zebra mussel</name>
    <name type="synonym">Mytilus polymorpha</name>
    <dbReference type="NCBI Taxonomy" id="45954"/>
    <lineage>
        <taxon>Eukaryota</taxon>
        <taxon>Metazoa</taxon>
        <taxon>Spiralia</taxon>
        <taxon>Lophotrochozoa</taxon>
        <taxon>Mollusca</taxon>
        <taxon>Bivalvia</taxon>
        <taxon>Autobranchia</taxon>
        <taxon>Heteroconchia</taxon>
        <taxon>Euheterodonta</taxon>
        <taxon>Imparidentia</taxon>
        <taxon>Neoheterodontei</taxon>
        <taxon>Myida</taxon>
        <taxon>Dreissenoidea</taxon>
        <taxon>Dreissenidae</taxon>
        <taxon>Dreissena</taxon>
    </lineage>
</organism>
<dbReference type="Proteomes" id="UP000828390">
    <property type="component" value="Unassembled WGS sequence"/>
</dbReference>
<proteinExistence type="predicted"/>
<evidence type="ECO:0000313" key="3">
    <source>
        <dbReference type="Proteomes" id="UP000828390"/>
    </source>
</evidence>
<protein>
    <recommendedName>
        <fullName evidence="1">HTH psq-type domain-containing protein</fullName>
    </recommendedName>
</protein>
<evidence type="ECO:0000259" key="1">
    <source>
        <dbReference type="Pfam" id="PF05225"/>
    </source>
</evidence>
<evidence type="ECO:0000313" key="2">
    <source>
        <dbReference type="EMBL" id="KAH3706799.1"/>
    </source>
</evidence>
<comment type="caution">
    <text evidence="2">The sequence shown here is derived from an EMBL/GenBank/DDBJ whole genome shotgun (WGS) entry which is preliminary data.</text>
</comment>
<dbReference type="EMBL" id="JAIWYP010000014">
    <property type="protein sequence ID" value="KAH3706799.1"/>
    <property type="molecule type" value="Genomic_DNA"/>
</dbReference>
<reference evidence="2" key="2">
    <citation type="submission" date="2020-11" db="EMBL/GenBank/DDBJ databases">
        <authorList>
            <person name="McCartney M.A."/>
            <person name="Auch B."/>
            <person name="Kono T."/>
            <person name="Mallez S."/>
            <person name="Becker A."/>
            <person name="Gohl D.M."/>
            <person name="Silverstein K.A.T."/>
            <person name="Koren S."/>
            <person name="Bechman K.B."/>
            <person name="Herman A."/>
            <person name="Abrahante J.E."/>
            <person name="Garbe J."/>
        </authorList>
    </citation>
    <scope>NUCLEOTIDE SEQUENCE</scope>
    <source>
        <strain evidence="2">Duluth1</strain>
        <tissue evidence="2">Whole animal</tissue>
    </source>
</reference>
<accession>A0A9D3YYH4</accession>
<dbReference type="InterPro" id="IPR007889">
    <property type="entry name" value="HTH_Psq"/>
</dbReference>